<accession>A0ABT9XXB3</accession>
<evidence type="ECO:0000313" key="1">
    <source>
        <dbReference type="EMBL" id="MDQ0200139.1"/>
    </source>
</evidence>
<organism evidence="1 2">
    <name type="scientific">Neobacillus ginsengisoli</name>
    <dbReference type="NCBI Taxonomy" id="904295"/>
    <lineage>
        <taxon>Bacteria</taxon>
        <taxon>Bacillati</taxon>
        <taxon>Bacillota</taxon>
        <taxon>Bacilli</taxon>
        <taxon>Bacillales</taxon>
        <taxon>Bacillaceae</taxon>
        <taxon>Neobacillus</taxon>
    </lineage>
</organism>
<reference evidence="1 2" key="1">
    <citation type="submission" date="2023-07" db="EMBL/GenBank/DDBJ databases">
        <title>Genomic Encyclopedia of Type Strains, Phase IV (KMG-IV): sequencing the most valuable type-strain genomes for metagenomic binning, comparative biology and taxonomic classification.</title>
        <authorList>
            <person name="Goeker M."/>
        </authorList>
    </citation>
    <scope>NUCLEOTIDE SEQUENCE [LARGE SCALE GENOMIC DNA]</scope>
    <source>
        <strain evidence="1 2">DSM 27594</strain>
    </source>
</reference>
<name>A0ABT9XXB3_9BACI</name>
<gene>
    <name evidence="1" type="ORF">J2S10_003322</name>
</gene>
<proteinExistence type="predicted"/>
<evidence type="ECO:0000313" key="2">
    <source>
        <dbReference type="Proteomes" id="UP001224122"/>
    </source>
</evidence>
<keyword evidence="2" id="KW-1185">Reference proteome</keyword>
<dbReference type="Proteomes" id="UP001224122">
    <property type="component" value="Unassembled WGS sequence"/>
</dbReference>
<comment type="caution">
    <text evidence="1">The sequence shown here is derived from an EMBL/GenBank/DDBJ whole genome shotgun (WGS) entry which is preliminary data.</text>
</comment>
<dbReference type="EMBL" id="JAUSTW010000005">
    <property type="protein sequence ID" value="MDQ0200139.1"/>
    <property type="molecule type" value="Genomic_DNA"/>
</dbReference>
<protein>
    <recommendedName>
        <fullName evidence="3">Replicative helicase inhibitor G39P N-terminal domain-containing protein</fullName>
    </recommendedName>
</protein>
<dbReference type="RefSeq" id="WP_307409688.1">
    <property type="nucleotide sequence ID" value="NZ_JAUSTW010000005.1"/>
</dbReference>
<evidence type="ECO:0008006" key="3">
    <source>
        <dbReference type="Google" id="ProtNLM"/>
    </source>
</evidence>
<sequence>MTKKEVLKILVLIETVYSYCMTKDETVSYWFQYCSEMEFDKVMAKLLVHIRKSPYPPSISELTEFTSENTKQAWISEYTPKKSV</sequence>
<dbReference type="Gene3D" id="1.10.8.200">
    <property type="entry name" value="Replisome organizer (g39p helicase loader/inhibitor protein)"/>
    <property type="match status" value="1"/>
</dbReference>